<dbReference type="InterPro" id="IPR001025">
    <property type="entry name" value="BAH_dom"/>
</dbReference>
<sequence>MAAPSEAQLKKILSEAPGELLVTHPVLNIPIHRGSDVELFSGDPSKPYVARIEDFQPGRGLKCRWYWRPYLDFGPSAGMPDIETATGRSISSFGASELLGGYKEDWNPPEAITALVKVLPIEEWLKLDISIPTKGIYYTRQAYSETEGRSPKQLARAVLAPDPKGAATSIVPILHLQVINPELRVYECTNCHKLYHPDAVPGVTAATKESPAQLPIVFVCGGCGADGVTVQPTEGPATPTVPTNEALEHCDVAPSSSANDGQSPSDSGGSPESSRKNKKRKSGDSPQSQEKRKQVAEKFFKSLLLGATEMKAAGLPMTVLEMESEEPERSEEECLRSLATRIEAALYGNHGQSIKSKAYRAAYRTVNFNLSDPQNASLRRRVLTGEMSPQHLVTASHDELGSDSLQKKRLRQQEKYYKSQVLLERKTKTTAPSSPDRPPAEASVGQSATTPEEAPEGSVKPALPPMPEFGLPPSPDQEELDAEAEDAQMNEARNAEESGEVDAFENVNLSNEGIEEAMMMEVDGEGPAVDADMEEISEEALDELGSMEDEFGDANDAEEADVEGSDDASKCSGNLLAKSETRELLDEALKGGDEWTLEKTASRLKERVSGVPAHLALIETLRHQLCFT</sequence>
<feature type="domain" description="BAH" evidence="6">
    <location>
        <begin position="29"/>
        <end position="154"/>
    </location>
</feature>
<feature type="domain" description="TFIIS central" evidence="7">
    <location>
        <begin position="291"/>
        <end position="428"/>
    </location>
</feature>
<evidence type="ECO:0000256" key="1">
    <source>
        <dbReference type="ARBA" id="ARBA00022723"/>
    </source>
</evidence>
<name>A0A7J6MC86_PEROL</name>
<organism evidence="8 9">
    <name type="scientific">Perkinsus olseni</name>
    <name type="common">Perkinsus atlanticus</name>
    <dbReference type="NCBI Taxonomy" id="32597"/>
    <lineage>
        <taxon>Eukaryota</taxon>
        <taxon>Sar</taxon>
        <taxon>Alveolata</taxon>
        <taxon>Perkinsozoa</taxon>
        <taxon>Perkinsea</taxon>
        <taxon>Perkinsida</taxon>
        <taxon>Perkinsidae</taxon>
        <taxon>Perkinsus</taxon>
    </lineage>
</organism>
<dbReference type="InterPro" id="IPR003618">
    <property type="entry name" value="TFIIS_cen_dom"/>
</dbReference>
<gene>
    <name evidence="8" type="primary">SPOCD1</name>
    <name evidence="8" type="ORF">FOL46_001586</name>
</gene>
<evidence type="ECO:0000313" key="8">
    <source>
        <dbReference type="EMBL" id="KAF4669169.1"/>
    </source>
</evidence>
<dbReference type="PANTHER" id="PTHR11477">
    <property type="entry name" value="TRANSCRIPTION FACTOR S-II ZINC FINGER DOMAIN-CONTAINING PROTEIN"/>
    <property type="match status" value="1"/>
</dbReference>
<evidence type="ECO:0000259" key="6">
    <source>
        <dbReference type="PROSITE" id="PS51038"/>
    </source>
</evidence>
<feature type="compositionally biased region" description="Basic and acidic residues" evidence="5">
    <location>
        <begin position="417"/>
        <end position="427"/>
    </location>
</feature>
<feature type="region of interest" description="Disordered" evidence="5">
    <location>
        <begin position="252"/>
        <end position="294"/>
    </location>
</feature>
<dbReference type="SMART" id="SM00510">
    <property type="entry name" value="TFS2M"/>
    <property type="match status" value="1"/>
</dbReference>
<comment type="caution">
    <text evidence="8">The sequence shown here is derived from an EMBL/GenBank/DDBJ whole genome shotgun (WGS) entry which is preliminary data.</text>
</comment>
<keyword evidence="3" id="KW-0862">Zinc</keyword>
<accession>A0A7J6MC86</accession>
<dbReference type="InterPro" id="IPR043151">
    <property type="entry name" value="BAH_sf"/>
</dbReference>
<dbReference type="SUPFAM" id="SSF46942">
    <property type="entry name" value="Elongation factor TFIIS domain 2"/>
    <property type="match status" value="1"/>
</dbReference>
<dbReference type="Pfam" id="PF07500">
    <property type="entry name" value="TFIIS_M"/>
    <property type="match status" value="1"/>
</dbReference>
<dbReference type="Gene3D" id="1.10.472.30">
    <property type="entry name" value="Transcription elongation factor S-II, central domain"/>
    <property type="match status" value="1"/>
</dbReference>
<proteinExistence type="predicted"/>
<dbReference type="PANTHER" id="PTHR11477:SF0">
    <property type="entry name" value="IP08861P-RELATED"/>
    <property type="match status" value="1"/>
</dbReference>
<dbReference type="GO" id="GO:0003682">
    <property type="term" value="F:chromatin binding"/>
    <property type="evidence" value="ECO:0007669"/>
    <property type="project" value="InterPro"/>
</dbReference>
<protein>
    <submittedName>
        <fullName evidence="8">SPOC domain containing 1</fullName>
    </submittedName>
</protein>
<keyword evidence="1" id="KW-0479">Metal-binding</keyword>
<dbReference type="Proteomes" id="UP000572268">
    <property type="component" value="Unassembled WGS sequence"/>
</dbReference>
<evidence type="ECO:0000259" key="7">
    <source>
        <dbReference type="PROSITE" id="PS51321"/>
    </source>
</evidence>
<dbReference type="PROSITE" id="PS51321">
    <property type="entry name" value="TFIIS_CENTRAL"/>
    <property type="match status" value="1"/>
</dbReference>
<evidence type="ECO:0000256" key="5">
    <source>
        <dbReference type="SAM" id="MobiDB-lite"/>
    </source>
</evidence>
<evidence type="ECO:0000256" key="3">
    <source>
        <dbReference type="ARBA" id="ARBA00022833"/>
    </source>
</evidence>
<feature type="compositionally biased region" description="Pro residues" evidence="5">
    <location>
        <begin position="462"/>
        <end position="475"/>
    </location>
</feature>
<dbReference type="EMBL" id="JABANN010000145">
    <property type="protein sequence ID" value="KAF4669169.1"/>
    <property type="molecule type" value="Genomic_DNA"/>
</dbReference>
<feature type="region of interest" description="Disordered" evidence="5">
    <location>
        <begin position="417"/>
        <end position="506"/>
    </location>
</feature>
<keyword evidence="4" id="KW-0539">Nucleus</keyword>
<dbReference type="InterPro" id="IPR036575">
    <property type="entry name" value="TFIIS_cen_dom_sf"/>
</dbReference>
<dbReference type="GO" id="GO:0005634">
    <property type="term" value="C:nucleus"/>
    <property type="evidence" value="ECO:0007669"/>
    <property type="project" value="TreeGrafter"/>
</dbReference>
<evidence type="ECO:0000256" key="4">
    <source>
        <dbReference type="ARBA" id="ARBA00023242"/>
    </source>
</evidence>
<feature type="compositionally biased region" description="Acidic residues" evidence="5">
    <location>
        <begin position="476"/>
        <end position="488"/>
    </location>
</feature>
<dbReference type="Gene3D" id="2.30.30.490">
    <property type="match status" value="1"/>
</dbReference>
<evidence type="ECO:0000256" key="2">
    <source>
        <dbReference type="ARBA" id="ARBA00022771"/>
    </source>
</evidence>
<feature type="compositionally biased region" description="Low complexity" evidence="5">
    <location>
        <begin position="260"/>
        <end position="272"/>
    </location>
</feature>
<evidence type="ECO:0000313" key="9">
    <source>
        <dbReference type="Proteomes" id="UP000572268"/>
    </source>
</evidence>
<keyword evidence="2" id="KW-0863">Zinc-finger</keyword>
<dbReference type="PROSITE" id="PS51038">
    <property type="entry name" value="BAH"/>
    <property type="match status" value="1"/>
</dbReference>
<dbReference type="GO" id="GO:0008270">
    <property type="term" value="F:zinc ion binding"/>
    <property type="evidence" value="ECO:0007669"/>
    <property type="project" value="UniProtKB-KW"/>
</dbReference>
<dbReference type="AlphaFoldDB" id="A0A7J6MC86"/>
<dbReference type="GO" id="GO:0006351">
    <property type="term" value="P:DNA-templated transcription"/>
    <property type="evidence" value="ECO:0007669"/>
    <property type="project" value="InterPro"/>
</dbReference>
<reference evidence="8 9" key="1">
    <citation type="submission" date="2020-04" db="EMBL/GenBank/DDBJ databases">
        <title>Perkinsus olseni comparative genomics.</title>
        <authorList>
            <person name="Bogema D.R."/>
        </authorList>
    </citation>
    <scope>NUCLEOTIDE SEQUENCE [LARGE SCALE GENOMIC DNA]</scope>
    <source>
        <strain evidence="8">ATCC PRA-31</strain>
    </source>
</reference>